<keyword evidence="4" id="KW-0217">Developmental protein</keyword>
<evidence type="ECO:0000256" key="8">
    <source>
        <dbReference type="ARBA" id="ARBA00022794"/>
    </source>
</evidence>
<dbReference type="EMBL" id="CP111027">
    <property type="protein sequence ID" value="WAR29221.1"/>
    <property type="molecule type" value="Genomic_DNA"/>
</dbReference>
<keyword evidence="14" id="KW-0966">Cell projection</keyword>
<evidence type="ECO:0000256" key="6">
    <source>
        <dbReference type="ARBA" id="ARBA00022701"/>
    </source>
</evidence>
<keyword evidence="5" id="KW-0963">Cytoplasm</keyword>
<reference evidence="15" key="1">
    <citation type="submission" date="2022-11" db="EMBL/GenBank/DDBJ databases">
        <title>Centuries of genome instability and evolution in soft-shell clam transmissible cancer (bioRxiv).</title>
        <authorList>
            <person name="Hart S.F.M."/>
            <person name="Yonemitsu M.A."/>
            <person name="Giersch R.M."/>
            <person name="Beal B.F."/>
            <person name="Arriagada G."/>
            <person name="Davis B.W."/>
            <person name="Ostrander E.A."/>
            <person name="Goff S.P."/>
            <person name="Metzger M.J."/>
        </authorList>
    </citation>
    <scope>NUCLEOTIDE SEQUENCE</scope>
    <source>
        <strain evidence="15">MELC-2E11</strain>
        <tissue evidence="15">Siphon/mantle</tissue>
    </source>
</reference>
<keyword evidence="12" id="KW-0505">Motor protein</keyword>
<keyword evidence="8" id="KW-0970">Cilium biogenesis/degradation</keyword>
<evidence type="ECO:0000256" key="4">
    <source>
        <dbReference type="ARBA" id="ARBA00022473"/>
    </source>
</evidence>
<dbReference type="Proteomes" id="UP001164746">
    <property type="component" value="Chromosome 16"/>
</dbReference>
<evidence type="ECO:0000256" key="12">
    <source>
        <dbReference type="ARBA" id="ARBA00023175"/>
    </source>
</evidence>
<dbReference type="InterPro" id="IPR006689">
    <property type="entry name" value="Small_GTPase_ARF/SAR"/>
</dbReference>
<dbReference type="PANTHER" id="PTHR13236">
    <property type="entry name" value="DYNEIN 2 LIGHT INTERMEDIATE CHAIN, ISOFORM 2"/>
    <property type="match status" value="1"/>
</dbReference>
<dbReference type="Gene3D" id="3.40.50.300">
    <property type="entry name" value="P-loop containing nucleotide triphosphate hydrolases"/>
    <property type="match status" value="2"/>
</dbReference>
<evidence type="ECO:0000256" key="7">
    <source>
        <dbReference type="ARBA" id="ARBA00022741"/>
    </source>
</evidence>
<comment type="similarity">
    <text evidence="2">Belongs to the dynein light intermediate chain family.</text>
</comment>
<dbReference type="PANTHER" id="PTHR13236:SF0">
    <property type="entry name" value="CYTOPLASMIC DYNEIN 2 LIGHT INTERMEDIATE CHAIN 1"/>
    <property type="match status" value="1"/>
</dbReference>
<keyword evidence="16" id="KW-1185">Reference proteome</keyword>
<evidence type="ECO:0000256" key="5">
    <source>
        <dbReference type="ARBA" id="ARBA00022490"/>
    </source>
</evidence>
<gene>
    <name evidence="15" type="ORF">MAR_002789</name>
</gene>
<keyword evidence="13" id="KW-0206">Cytoskeleton</keyword>
<sequence length="344" mass="38757">MTTLWDLAIEQAGKDQDDGKNAEEKNLFIVGAKNSGKTSIILRFLERNEAPKPTVALEYTYARRSKGHNMAKDIGHIWELGGGTWLNGAVMICVDLSKPEEIWFTLESLLASSRARIEAAIADARQDNPGIREALQKRALARLGEDHADRNMLDPFPVPLVIVGTKYDLFQDMDSEKRKVICKTLRFVAHTNGAVLQNTDNPSKVEDPSKDPKYAEPAIDTLRAQKEEVLLMGPKGSGKTTLLYGWCLPGQETMAVPTQSFNVEMVYGVRNGQMLLMWDISDISRRRQFYHGTEDMYSIPSIEKELDLENIAADRKYDWATIRQDEPTTFQVALQKLCSLVYSK</sequence>
<evidence type="ECO:0000256" key="13">
    <source>
        <dbReference type="ARBA" id="ARBA00023212"/>
    </source>
</evidence>
<evidence type="ECO:0000256" key="10">
    <source>
        <dbReference type="ARBA" id="ARBA00023069"/>
    </source>
</evidence>
<keyword evidence="11" id="KW-0342">GTP-binding</keyword>
<dbReference type="Pfam" id="PF00025">
    <property type="entry name" value="Arf"/>
    <property type="match status" value="1"/>
</dbReference>
<evidence type="ECO:0000256" key="14">
    <source>
        <dbReference type="ARBA" id="ARBA00023273"/>
    </source>
</evidence>
<evidence type="ECO:0000256" key="3">
    <source>
        <dbReference type="ARBA" id="ARBA00018863"/>
    </source>
</evidence>
<accession>A0ABY7G850</accession>
<keyword evidence="10" id="KW-0969">Cilium</keyword>
<proteinExistence type="inferred from homology"/>
<dbReference type="InterPro" id="IPR040045">
    <property type="entry name" value="DYNC2LI1"/>
</dbReference>
<evidence type="ECO:0000256" key="11">
    <source>
        <dbReference type="ARBA" id="ARBA00023134"/>
    </source>
</evidence>
<protein>
    <recommendedName>
        <fullName evidence="3">Cytoplasmic dynein 2 light intermediate chain 1</fullName>
    </recommendedName>
</protein>
<keyword evidence="6" id="KW-0493">Microtubule</keyword>
<comment type="subcellular location">
    <subcellularLocation>
        <location evidence="1">Cytoplasm</location>
        <location evidence="1">Cytoskeleton</location>
        <location evidence="1">Cilium basal body</location>
    </subcellularLocation>
</comment>
<evidence type="ECO:0000256" key="1">
    <source>
        <dbReference type="ARBA" id="ARBA00004120"/>
    </source>
</evidence>
<evidence type="ECO:0000313" key="16">
    <source>
        <dbReference type="Proteomes" id="UP001164746"/>
    </source>
</evidence>
<evidence type="ECO:0000313" key="15">
    <source>
        <dbReference type="EMBL" id="WAR29221.1"/>
    </source>
</evidence>
<dbReference type="SUPFAM" id="SSF52540">
    <property type="entry name" value="P-loop containing nucleoside triphosphate hydrolases"/>
    <property type="match status" value="2"/>
</dbReference>
<dbReference type="PRINTS" id="PR00449">
    <property type="entry name" value="RASTRNSFRMNG"/>
</dbReference>
<keyword evidence="9" id="KW-0243">Dynein</keyword>
<name>A0ABY7G850_MYAAR</name>
<evidence type="ECO:0000256" key="9">
    <source>
        <dbReference type="ARBA" id="ARBA00023017"/>
    </source>
</evidence>
<keyword evidence="7" id="KW-0547">Nucleotide-binding</keyword>
<organism evidence="15 16">
    <name type="scientific">Mya arenaria</name>
    <name type="common">Soft-shell clam</name>
    <dbReference type="NCBI Taxonomy" id="6604"/>
    <lineage>
        <taxon>Eukaryota</taxon>
        <taxon>Metazoa</taxon>
        <taxon>Spiralia</taxon>
        <taxon>Lophotrochozoa</taxon>
        <taxon>Mollusca</taxon>
        <taxon>Bivalvia</taxon>
        <taxon>Autobranchia</taxon>
        <taxon>Heteroconchia</taxon>
        <taxon>Euheterodonta</taxon>
        <taxon>Imparidentia</taxon>
        <taxon>Neoheterodontei</taxon>
        <taxon>Myida</taxon>
        <taxon>Myoidea</taxon>
        <taxon>Myidae</taxon>
        <taxon>Mya</taxon>
    </lineage>
</organism>
<evidence type="ECO:0000256" key="2">
    <source>
        <dbReference type="ARBA" id="ARBA00006831"/>
    </source>
</evidence>
<dbReference type="InterPro" id="IPR027417">
    <property type="entry name" value="P-loop_NTPase"/>
</dbReference>